<dbReference type="Proteomes" id="UP000828390">
    <property type="component" value="Unassembled WGS sequence"/>
</dbReference>
<keyword evidence="2" id="KW-1185">Reference proteome</keyword>
<gene>
    <name evidence="1" type="ORF">DPMN_034847</name>
</gene>
<protein>
    <submittedName>
        <fullName evidence="1">Uncharacterized protein</fullName>
    </submittedName>
</protein>
<comment type="caution">
    <text evidence="1">The sequence shown here is derived from an EMBL/GenBank/DDBJ whole genome shotgun (WGS) entry which is preliminary data.</text>
</comment>
<sequence>MYIGGRDGAHTYRGGGLQFPAVGSRDSAHNSFLPQTLVDRVQAPLFGHGDAASEWIHDENAPAPGARHLVRVDVAYILVLDVVLKVRTADLLTGLRIEEL</sequence>
<reference evidence="1" key="1">
    <citation type="journal article" date="2019" name="bioRxiv">
        <title>The Genome of the Zebra Mussel, Dreissena polymorpha: A Resource for Invasive Species Research.</title>
        <authorList>
            <person name="McCartney M.A."/>
            <person name="Auch B."/>
            <person name="Kono T."/>
            <person name="Mallez S."/>
            <person name="Zhang Y."/>
            <person name="Obille A."/>
            <person name="Becker A."/>
            <person name="Abrahante J.E."/>
            <person name="Garbe J."/>
            <person name="Badalamenti J.P."/>
            <person name="Herman A."/>
            <person name="Mangelson H."/>
            <person name="Liachko I."/>
            <person name="Sullivan S."/>
            <person name="Sone E.D."/>
            <person name="Koren S."/>
            <person name="Silverstein K.A.T."/>
            <person name="Beckman K.B."/>
            <person name="Gohl D.M."/>
        </authorList>
    </citation>
    <scope>NUCLEOTIDE SEQUENCE</scope>
    <source>
        <strain evidence="1">Duluth1</strain>
        <tissue evidence="1">Whole animal</tissue>
    </source>
</reference>
<dbReference type="EMBL" id="JAIWYP010000002">
    <property type="protein sequence ID" value="KAH3871640.1"/>
    <property type="molecule type" value="Genomic_DNA"/>
</dbReference>
<reference evidence="1" key="2">
    <citation type="submission" date="2020-11" db="EMBL/GenBank/DDBJ databases">
        <authorList>
            <person name="McCartney M.A."/>
            <person name="Auch B."/>
            <person name="Kono T."/>
            <person name="Mallez S."/>
            <person name="Becker A."/>
            <person name="Gohl D.M."/>
            <person name="Silverstein K.A.T."/>
            <person name="Koren S."/>
            <person name="Bechman K.B."/>
            <person name="Herman A."/>
            <person name="Abrahante J.E."/>
            <person name="Garbe J."/>
        </authorList>
    </citation>
    <scope>NUCLEOTIDE SEQUENCE</scope>
    <source>
        <strain evidence="1">Duluth1</strain>
        <tissue evidence="1">Whole animal</tissue>
    </source>
</reference>
<accession>A0A9D4M6F8</accession>
<proteinExistence type="predicted"/>
<evidence type="ECO:0000313" key="2">
    <source>
        <dbReference type="Proteomes" id="UP000828390"/>
    </source>
</evidence>
<dbReference type="AlphaFoldDB" id="A0A9D4M6F8"/>
<name>A0A9D4M6F8_DREPO</name>
<evidence type="ECO:0000313" key="1">
    <source>
        <dbReference type="EMBL" id="KAH3871640.1"/>
    </source>
</evidence>
<organism evidence="1 2">
    <name type="scientific">Dreissena polymorpha</name>
    <name type="common">Zebra mussel</name>
    <name type="synonym">Mytilus polymorpha</name>
    <dbReference type="NCBI Taxonomy" id="45954"/>
    <lineage>
        <taxon>Eukaryota</taxon>
        <taxon>Metazoa</taxon>
        <taxon>Spiralia</taxon>
        <taxon>Lophotrochozoa</taxon>
        <taxon>Mollusca</taxon>
        <taxon>Bivalvia</taxon>
        <taxon>Autobranchia</taxon>
        <taxon>Heteroconchia</taxon>
        <taxon>Euheterodonta</taxon>
        <taxon>Imparidentia</taxon>
        <taxon>Neoheterodontei</taxon>
        <taxon>Myida</taxon>
        <taxon>Dreissenoidea</taxon>
        <taxon>Dreissenidae</taxon>
        <taxon>Dreissena</taxon>
    </lineage>
</organism>